<keyword evidence="1" id="KW-1185">Reference proteome</keyword>
<name>A0A915HTH8_ROMCU</name>
<organism evidence="1 2">
    <name type="scientific">Romanomermis culicivorax</name>
    <name type="common">Nematode worm</name>
    <dbReference type="NCBI Taxonomy" id="13658"/>
    <lineage>
        <taxon>Eukaryota</taxon>
        <taxon>Metazoa</taxon>
        <taxon>Ecdysozoa</taxon>
        <taxon>Nematoda</taxon>
        <taxon>Enoplea</taxon>
        <taxon>Dorylaimia</taxon>
        <taxon>Mermithida</taxon>
        <taxon>Mermithoidea</taxon>
        <taxon>Mermithidae</taxon>
        <taxon>Romanomermis</taxon>
    </lineage>
</organism>
<evidence type="ECO:0000313" key="1">
    <source>
        <dbReference type="Proteomes" id="UP000887565"/>
    </source>
</evidence>
<dbReference type="Proteomes" id="UP000887565">
    <property type="component" value="Unplaced"/>
</dbReference>
<protein>
    <submittedName>
        <fullName evidence="2">Uncharacterized protein</fullName>
    </submittedName>
</protein>
<dbReference type="AlphaFoldDB" id="A0A915HTH8"/>
<evidence type="ECO:0000313" key="2">
    <source>
        <dbReference type="WBParaSite" id="nRc.2.0.1.t04702-RA"/>
    </source>
</evidence>
<accession>A0A915HTH8</accession>
<sequence>MSSHFGRIDEISVIRCFLWVFL</sequence>
<proteinExistence type="predicted"/>
<reference evidence="2" key="1">
    <citation type="submission" date="2022-11" db="UniProtKB">
        <authorList>
            <consortium name="WormBaseParasite"/>
        </authorList>
    </citation>
    <scope>IDENTIFICATION</scope>
</reference>
<dbReference type="WBParaSite" id="nRc.2.0.1.t04702-RA">
    <property type="protein sequence ID" value="nRc.2.0.1.t04702-RA"/>
    <property type="gene ID" value="nRc.2.0.1.g04702"/>
</dbReference>